<dbReference type="GeneID" id="30410987"/>
<dbReference type="InterPro" id="IPR006638">
    <property type="entry name" value="Elp3/MiaA/NifB-like_rSAM"/>
</dbReference>
<dbReference type="PROSITE" id="PS01305">
    <property type="entry name" value="MOAA_NIFB_PQQE"/>
    <property type="match status" value="1"/>
</dbReference>
<evidence type="ECO:0000256" key="6">
    <source>
        <dbReference type="ARBA" id="ARBA00023014"/>
    </source>
</evidence>
<feature type="binding site" evidence="11">
    <location>
        <position position="22"/>
    </location>
    <ligand>
        <name>[4Fe-4S] cluster</name>
        <dbReference type="ChEBI" id="CHEBI:49883"/>
        <label>1</label>
        <note>4Fe-4S-S-AdoMet</note>
    </ligand>
</feature>
<accession>A0A1D3KZM0</accession>
<dbReference type="GO" id="GO:0006777">
    <property type="term" value="P:Mo-molybdopterin cofactor biosynthetic process"/>
    <property type="evidence" value="ECO:0007669"/>
    <property type="project" value="UniProtKB-UniRule"/>
</dbReference>
<keyword evidence="5 11" id="KW-0408">Iron</keyword>
<reference evidence="13 14" key="1">
    <citation type="submission" date="2016-08" db="EMBL/GenBank/DDBJ databases">
        <authorList>
            <person name="Seilhamer J.J."/>
        </authorList>
    </citation>
    <scope>NUCLEOTIDE SEQUENCE [LARGE SCALE GENOMIC DNA]</scope>
    <source>
        <strain evidence="13">Buetzberg</strain>
    </source>
</reference>
<evidence type="ECO:0000313" key="14">
    <source>
        <dbReference type="Proteomes" id="UP000094707"/>
    </source>
</evidence>
<dbReference type="SFLD" id="SFLDG01383">
    <property type="entry name" value="cyclic_pyranopterin_phosphate"/>
    <property type="match status" value="1"/>
</dbReference>
<evidence type="ECO:0000256" key="9">
    <source>
        <dbReference type="ARBA" id="ARBA00023239"/>
    </source>
</evidence>
<keyword evidence="4 11" id="KW-0547">Nucleotide-binding</keyword>
<dbReference type="OrthoDB" id="6925at2157"/>
<dbReference type="CDD" id="cd21117">
    <property type="entry name" value="Twitch_MoaA"/>
    <property type="match status" value="1"/>
</dbReference>
<organism evidence="13 14">
    <name type="scientific">Methanobacterium congolense</name>
    <dbReference type="NCBI Taxonomy" id="118062"/>
    <lineage>
        <taxon>Archaea</taxon>
        <taxon>Methanobacteriati</taxon>
        <taxon>Methanobacteriota</taxon>
        <taxon>Methanomada group</taxon>
        <taxon>Methanobacteria</taxon>
        <taxon>Methanobacteriales</taxon>
        <taxon>Methanobacteriaceae</taxon>
        <taxon>Methanobacterium</taxon>
    </lineage>
</organism>
<protein>
    <recommendedName>
        <fullName evidence="11">Probable GTP 3',8-cyclase</fullName>
        <ecNumber evidence="11">4.1.99.22</ecNumber>
    </recommendedName>
    <alternativeName>
        <fullName evidence="11">Molybdenum cofactor biosynthesis protein A</fullName>
    </alternativeName>
</protein>
<dbReference type="InterPro" id="IPR007197">
    <property type="entry name" value="rSAM"/>
</dbReference>
<name>A0A1D3KZM0_9EURY</name>
<dbReference type="NCBIfam" id="TIGR02668">
    <property type="entry name" value="moaA_archaeal"/>
    <property type="match status" value="1"/>
</dbReference>
<dbReference type="SFLD" id="SFLDG01386">
    <property type="entry name" value="main_SPASM_domain-containing"/>
    <property type="match status" value="1"/>
</dbReference>
<evidence type="ECO:0000256" key="8">
    <source>
        <dbReference type="ARBA" id="ARBA00023150"/>
    </source>
</evidence>
<evidence type="ECO:0000256" key="1">
    <source>
        <dbReference type="ARBA" id="ARBA00022485"/>
    </source>
</evidence>
<proteinExistence type="inferred from homology"/>
<dbReference type="Pfam" id="PF06463">
    <property type="entry name" value="Mob_synth_C"/>
    <property type="match status" value="1"/>
</dbReference>
<comment type="caution">
    <text evidence="11">Lacks conserved residue(s) required for the propagation of feature annotation.</text>
</comment>
<evidence type="ECO:0000256" key="4">
    <source>
        <dbReference type="ARBA" id="ARBA00022741"/>
    </source>
</evidence>
<feature type="binding site" evidence="11">
    <location>
        <position position="153"/>
    </location>
    <ligand>
        <name>GTP</name>
        <dbReference type="ChEBI" id="CHEBI:37565"/>
    </ligand>
</feature>
<dbReference type="SFLD" id="SFLDG01067">
    <property type="entry name" value="SPASM/twitch_domain_containing"/>
    <property type="match status" value="1"/>
</dbReference>
<keyword evidence="7 11" id="KW-0342">GTP-binding</keyword>
<evidence type="ECO:0000313" key="13">
    <source>
        <dbReference type="EMBL" id="SCG84710.1"/>
    </source>
</evidence>
<dbReference type="GO" id="GO:0051539">
    <property type="term" value="F:4 iron, 4 sulfur cluster binding"/>
    <property type="evidence" value="ECO:0007669"/>
    <property type="project" value="UniProtKB-UniRule"/>
</dbReference>
<keyword evidence="3 11" id="KW-0479">Metal-binding</keyword>
<feature type="binding site" evidence="11">
    <location>
        <position position="62"/>
    </location>
    <ligand>
        <name>GTP</name>
        <dbReference type="ChEBI" id="CHEBI:37565"/>
    </ligand>
</feature>
<dbReference type="GO" id="GO:0061798">
    <property type="term" value="F:GTP 3',8'-cyclase activity"/>
    <property type="evidence" value="ECO:0007669"/>
    <property type="project" value="UniProtKB-UniRule"/>
</dbReference>
<feature type="domain" description="Radical SAM core" evidence="12">
    <location>
        <begin position="6"/>
        <end position="234"/>
    </location>
</feature>
<evidence type="ECO:0000256" key="11">
    <source>
        <dbReference type="HAMAP-Rule" id="MF_01225"/>
    </source>
</evidence>
<dbReference type="InterPro" id="IPR000385">
    <property type="entry name" value="MoaA_NifB_PqqE_Fe-S-bd_CS"/>
</dbReference>
<dbReference type="STRING" id="118062.MCBB_0122"/>
<dbReference type="EC" id="4.1.99.22" evidence="11"/>
<dbReference type="Gene3D" id="3.20.20.70">
    <property type="entry name" value="Aldolase class I"/>
    <property type="match status" value="1"/>
</dbReference>
<evidence type="ECO:0000256" key="7">
    <source>
        <dbReference type="ARBA" id="ARBA00023134"/>
    </source>
</evidence>
<dbReference type="UniPathway" id="UPA00344"/>
<feature type="binding site" evidence="11">
    <location>
        <position position="267"/>
    </location>
    <ligand>
        <name>[4Fe-4S] cluster</name>
        <dbReference type="ChEBI" id="CHEBI:49883"/>
        <label>2</label>
        <note>4Fe-4S-substrate</note>
    </ligand>
</feature>
<dbReference type="Pfam" id="PF04055">
    <property type="entry name" value="Radical_SAM"/>
    <property type="match status" value="1"/>
</dbReference>
<evidence type="ECO:0000259" key="12">
    <source>
        <dbReference type="PROSITE" id="PS51918"/>
    </source>
</evidence>
<dbReference type="NCBIfam" id="NF001199">
    <property type="entry name" value="PRK00164.2-1"/>
    <property type="match status" value="1"/>
</dbReference>
<keyword evidence="1 11" id="KW-0004">4Fe-4S</keyword>
<dbReference type="GO" id="GO:0046872">
    <property type="term" value="F:metal ion binding"/>
    <property type="evidence" value="ECO:0007669"/>
    <property type="project" value="UniProtKB-KW"/>
</dbReference>
<dbReference type="SUPFAM" id="SSF102114">
    <property type="entry name" value="Radical SAM enzymes"/>
    <property type="match status" value="1"/>
</dbReference>
<keyword evidence="8 11" id="KW-0501">Molybdenum cofactor biosynthesis</keyword>
<dbReference type="InterPro" id="IPR058240">
    <property type="entry name" value="rSAM_sf"/>
</dbReference>
<feature type="binding site" evidence="11">
    <location>
        <position position="28"/>
    </location>
    <ligand>
        <name>S-adenosyl-L-methionine</name>
        <dbReference type="ChEBI" id="CHEBI:59789"/>
    </ligand>
</feature>
<feature type="binding site" evidence="11">
    <location>
        <position position="26"/>
    </location>
    <ligand>
        <name>[4Fe-4S] cluster</name>
        <dbReference type="ChEBI" id="CHEBI:49883"/>
        <label>1</label>
        <note>4Fe-4S-S-AdoMet</note>
    </ligand>
</feature>
<feature type="binding site" evidence="11">
    <location>
        <position position="66"/>
    </location>
    <ligand>
        <name>S-adenosyl-L-methionine</name>
        <dbReference type="ChEBI" id="CHEBI:59789"/>
    </ligand>
</feature>
<comment type="cofactor">
    <cofactor evidence="11">
        <name>[4Fe-4S] cluster</name>
        <dbReference type="ChEBI" id="CHEBI:49883"/>
    </cofactor>
    <text evidence="11">Binds 2 [4Fe-4S] clusters. Binds 1 [4Fe-4S] cluster coordinated with 3 cysteines and an exchangeable S-adenosyl-L-methionine and 1 [4Fe-4S] cluster coordinated with 3 cysteines and the GTP-derived substrate.</text>
</comment>
<dbReference type="GO" id="GO:0061799">
    <property type="term" value="F:cyclic pyranopterin monophosphate synthase activity"/>
    <property type="evidence" value="ECO:0007669"/>
    <property type="project" value="TreeGrafter"/>
</dbReference>
<dbReference type="InterPro" id="IPR013485">
    <property type="entry name" value="MoaA_arc"/>
</dbReference>
<gene>
    <name evidence="13" type="primary">moaA 1</name>
    <name evidence="11" type="synonym">moaA</name>
    <name evidence="13" type="ORF">MCBB_0122</name>
</gene>
<dbReference type="SFLD" id="SFLDS00029">
    <property type="entry name" value="Radical_SAM"/>
    <property type="match status" value="1"/>
</dbReference>
<evidence type="ECO:0000256" key="3">
    <source>
        <dbReference type="ARBA" id="ARBA00022723"/>
    </source>
</evidence>
<dbReference type="EMBL" id="LT607756">
    <property type="protein sequence ID" value="SCG84710.1"/>
    <property type="molecule type" value="Genomic_DNA"/>
</dbReference>
<evidence type="ECO:0000256" key="5">
    <source>
        <dbReference type="ARBA" id="ARBA00023004"/>
    </source>
</evidence>
<dbReference type="PANTHER" id="PTHR22960">
    <property type="entry name" value="MOLYBDOPTERIN COFACTOR SYNTHESIS PROTEIN A"/>
    <property type="match status" value="1"/>
</dbReference>
<feature type="binding site" evidence="11">
    <location>
        <position position="253"/>
    </location>
    <ligand>
        <name>[4Fe-4S] cluster</name>
        <dbReference type="ChEBI" id="CHEBI:49883"/>
        <label>2</label>
        <note>4Fe-4S-substrate</note>
    </ligand>
</feature>
<dbReference type="Proteomes" id="UP000094707">
    <property type="component" value="Chromosome I"/>
</dbReference>
<evidence type="ECO:0000256" key="10">
    <source>
        <dbReference type="ARBA" id="ARBA00048697"/>
    </source>
</evidence>
<keyword evidence="6 11" id="KW-0411">Iron-sulfur</keyword>
<dbReference type="InterPro" id="IPR050105">
    <property type="entry name" value="MoCo_biosynth_MoaA/MoaC"/>
</dbReference>
<evidence type="ECO:0000256" key="2">
    <source>
        <dbReference type="ARBA" id="ARBA00022691"/>
    </source>
</evidence>
<comment type="similarity">
    <text evidence="11">Belongs to the radical SAM superfamily. MoaA family.</text>
</comment>
<keyword evidence="14" id="KW-1185">Reference proteome</keyword>
<keyword evidence="2 11" id="KW-0949">S-adenosyl-L-methionine</keyword>
<comment type="pathway">
    <text evidence="11">Cofactor biosynthesis; molybdopterin biosynthesis.</text>
</comment>
<dbReference type="CDD" id="cd01335">
    <property type="entry name" value="Radical_SAM"/>
    <property type="match status" value="1"/>
</dbReference>
<dbReference type="PATRIC" id="fig|129848.4.peg.128"/>
<feature type="binding site" evidence="11">
    <location>
        <position position="15"/>
    </location>
    <ligand>
        <name>GTP</name>
        <dbReference type="ChEBI" id="CHEBI:37565"/>
    </ligand>
</feature>
<feature type="binding site" evidence="11">
    <location>
        <position position="116"/>
    </location>
    <ligand>
        <name>S-adenosyl-L-methionine</name>
        <dbReference type="ChEBI" id="CHEBI:59789"/>
    </ligand>
</feature>
<dbReference type="AlphaFoldDB" id="A0A1D3KZM0"/>
<keyword evidence="9 11" id="KW-0456">Lyase</keyword>
<sequence length="314" mass="36395">MKTTDRYQRPIISLRISITNRCNVRCFYCHHDGIVAESYEMSPDEIFRIAKIAKDIGVEKIRLSGGEPLVRKDIVEIVSKIASLDFKDISITTNGTLLGRYAAELVDAGLKRVNVSFDTLNPKTYRFITKRDYMENAREGIKKAVEAGLDPVKVNMVVMKGVNDHEIWDMFQFCRENGVILQLIELLKTENCEEGEFLEDYHYDMNPLEEELSKISHRVKKRRFMQDRKKYFIEDGEIEVVRPMDNTEFCKNCTRLRITPEGKIKPCLLRNDNLVDLIEPIRSGSSDEELKNLFLNAINKREPYYTETCATKSS</sequence>
<feature type="binding site" evidence="11">
    <location>
        <position position="250"/>
    </location>
    <ligand>
        <name>[4Fe-4S] cluster</name>
        <dbReference type="ChEBI" id="CHEBI:49883"/>
        <label>2</label>
        <note>4Fe-4S-substrate</note>
    </ligand>
</feature>
<feature type="binding site" evidence="11">
    <location>
        <position position="29"/>
    </location>
    <ligand>
        <name>[4Fe-4S] cluster</name>
        <dbReference type="ChEBI" id="CHEBI:49883"/>
        <label>1</label>
        <note>4Fe-4S-S-AdoMet</note>
    </ligand>
</feature>
<comment type="function">
    <text evidence="11">Catalyzes the cyclization of GTP to (8S)-3',8-cyclo-7,8-dihydroguanosine 5'-triphosphate.</text>
</comment>
<dbReference type="RefSeq" id="WP_071905788.1">
    <property type="nucleotide sequence ID" value="NZ_LT607756.1"/>
</dbReference>
<dbReference type="HAMAP" id="MF_01225_A">
    <property type="entry name" value="MoaA_A"/>
    <property type="match status" value="1"/>
</dbReference>
<dbReference type="InterPro" id="IPR010505">
    <property type="entry name" value="MoaA_twitch"/>
</dbReference>
<feature type="binding site" evidence="11">
    <location>
        <position position="92"/>
    </location>
    <ligand>
        <name>GTP</name>
        <dbReference type="ChEBI" id="CHEBI:37565"/>
    </ligand>
</feature>
<dbReference type="GO" id="GO:1904047">
    <property type="term" value="F:S-adenosyl-L-methionine binding"/>
    <property type="evidence" value="ECO:0007669"/>
    <property type="project" value="UniProtKB-UniRule"/>
</dbReference>
<comment type="catalytic activity">
    <reaction evidence="10 11">
        <text>GTP + AH2 + S-adenosyl-L-methionine = (8S)-3',8-cyclo-7,8-dihydroguanosine 5'-triphosphate + 5'-deoxyadenosine + L-methionine + A + H(+)</text>
        <dbReference type="Rhea" id="RHEA:49576"/>
        <dbReference type="ChEBI" id="CHEBI:13193"/>
        <dbReference type="ChEBI" id="CHEBI:15378"/>
        <dbReference type="ChEBI" id="CHEBI:17319"/>
        <dbReference type="ChEBI" id="CHEBI:17499"/>
        <dbReference type="ChEBI" id="CHEBI:37565"/>
        <dbReference type="ChEBI" id="CHEBI:57844"/>
        <dbReference type="ChEBI" id="CHEBI:59789"/>
        <dbReference type="ChEBI" id="CHEBI:131766"/>
        <dbReference type="EC" id="4.1.99.22"/>
    </reaction>
</comment>
<dbReference type="PROSITE" id="PS51918">
    <property type="entry name" value="RADICAL_SAM"/>
    <property type="match status" value="1"/>
</dbReference>
<dbReference type="PANTHER" id="PTHR22960:SF0">
    <property type="entry name" value="MOLYBDENUM COFACTOR BIOSYNTHESIS PROTEIN 1"/>
    <property type="match status" value="1"/>
</dbReference>
<dbReference type="GO" id="GO:0005525">
    <property type="term" value="F:GTP binding"/>
    <property type="evidence" value="ECO:0007669"/>
    <property type="project" value="UniProtKB-UniRule"/>
</dbReference>
<dbReference type="InterPro" id="IPR040064">
    <property type="entry name" value="MoaA-like"/>
</dbReference>
<dbReference type="InterPro" id="IPR013785">
    <property type="entry name" value="Aldolase_TIM"/>
</dbReference>
<dbReference type="KEGG" id="mcub:MCBB_0122"/>
<feature type="binding site" evidence="11">
    <location>
        <begin position="255"/>
        <end position="257"/>
    </location>
    <ligand>
        <name>GTP</name>
        <dbReference type="ChEBI" id="CHEBI:37565"/>
    </ligand>
</feature>
<dbReference type="SMART" id="SM00729">
    <property type="entry name" value="Elp3"/>
    <property type="match status" value="1"/>
</dbReference>